<name>A0AA47P3W5_MERPO</name>
<gene>
    <name evidence="4" type="ORF">N1851_009568</name>
</gene>
<reference evidence="4" key="1">
    <citation type="journal article" date="2023" name="Front. Mar. Sci.">
        <title>A new Merluccius polli reference genome to investigate the effects of global change in West African waters.</title>
        <authorList>
            <person name="Mateo J.L."/>
            <person name="Blanco-Fernandez C."/>
            <person name="Garcia-Vazquez E."/>
            <person name="Machado-Schiaffino G."/>
        </authorList>
    </citation>
    <scope>NUCLEOTIDE SEQUENCE</scope>
    <source>
        <strain evidence="4">C29</strain>
        <tissue evidence="4">Fin</tissue>
    </source>
</reference>
<feature type="region of interest" description="Disordered" evidence="2">
    <location>
        <begin position="931"/>
        <end position="951"/>
    </location>
</feature>
<evidence type="ECO:0000256" key="1">
    <source>
        <dbReference type="PROSITE-ProRule" id="PRU00047"/>
    </source>
</evidence>
<comment type="caution">
    <text evidence="4">The sequence shown here is derived from an EMBL/GenBank/DDBJ whole genome shotgun (WGS) entry which is preliminary data.</text>
</comment>
<feature type="region of interest" description="Disordered" evidence="2">
    <location>
        <begin position="1019"/>
        <end position="1120"/>
    </location>
</feature>
<dbReference type="AlphaFoldDB" id="A0AA47P3W5"/>
<protein>
    <recommendedName>
        <fullName evidence="3">CCHC-type domain-containing protein</fullName>
    </recommendedName>
</protein>
<feature type="compositionally biased region" description="Polar residues" evidence="2">
    <location>
        <begin position="459"/>
        <end position="484"/>
    </location>
</feature>
<evidence type="ECO:0000313" key="5">
    <source>
        <dbReference type="Proteomes" id="UP001174136"/>
    </source>
</evidence>
<evidence type="ECO:0000256" key="2">
    <source>
        <dbReference type="SAM" id="MobiDB-lite"/>
    </source>
</evidence>
<dbReference type="PROSITE" id="PS50158">
    <property type="entry name" value="ZF_CCHC"/>
    <property type="match status" value="1"/>
</dbReference>
<evidence type="ECO:0000259" key="3">
    <source>
        <dbReference type="PROSITE" id="PS50158"/>
    </source>
</evidence>
<dbReference type="GO" id="GO:0003676">
    <property type="term" value="F:nucleic acid binding"/>
    <property type="evidence" value="ECO:0007669"/>
    <property type="project" value="InterPro"/>
</dbReference>
<feature type="compositionally biased region" description="Low complexity" evidence="2">
    <location>
        <begin position="795"/>
        <end position="806"/>
    </location>
</feature>
<feature type="region of interest" description="Disordered" evidence="2">
    <location>
        <begin position="795"/>
        <end position="822"/>
    </location>
</feature>
<feature type="compositionally biased region" description="Polar residues" evidence="2">
    <location>
        <begin position="1109"/>
        <end position="1120"/>
    </location>
</feature>
<dbReference type="InterPro" id="IPR001878">
    <property type="entry name" value="Znf_CCHC"/>
</dbReference>
<dbReference type="Proteomes" id="UP001174136">
    <property type="component" value="Unassembled WGS sequence"/>
</dbReference>
<feature type="compositionally biased region" description="Basic residues" evidence="2">
    <location>
        <begin position="974"/>
        <end position="986"/>
    </location>
</feature>
<feature type="region of interest" description="Disordered" evidence="2">
    <location>
        <begin position="972"/>
        <end position="1006"/>
    </location>
</feature>
<evidence type="ECO:0000313" key="4">
    <source>
        <dbReference type="EMBL" id="KAK0149686.1"/>
    </source>
</evidence>
<keyword evidence="5" id="KW-1185">Reference proteome</keyword>
<dbReference type="EMBL" id="JAOPHQ010001725">
    <property type="protein sequence ID" value="KAK0149686.1"/>
    <property type="molecule type" value="Genomic_DNA"/>
</dbReference>
<sequence>MDLEQLQDQLTEVLCQLTLEQLKVMCIQAKVSPDKTKRHTLIRAVNESVDNAIESEEDDVAETFVQDLLATAKRLRQKATEGDESNGGSEDELRRLQNQYAEMQLSFRQSTRMLEEEMSHLREKVNRRPSSPHSPFSRAPEVVIRREFRINGQIGELGQKDKLSYTNLMHQIDTGTRKGHSDAEMVEAVVKAATPGLSLRDMLESKSNLTLAQLKIILKAHFKENNTTDMFHRLVNISQDAKESPQNFLFRVIELKERLMSAASDASSDVQYNPDLIQKKFLRSLSTGLLSDNIRLQLKLYLDDPGVTDETLIEKMNDAAAVDLETQQKLKRSNPVKPARVNELQTETSIDQMQADRNQAPGQSTPVKANVKGQKVTAVKNQIETELMDAIKQLRDEVAELKKTVHQSPRPPRQFQPRTRRACRGCQERGDEEQCDHCFKCGFTGHLSRGCRAQGNPKGKSSTVDVSGQSIRGTPPTVQEQLSGSQDTQAILRESIHQLEERLLAEGGGPGGRVAGSVYVSHISPRHHSQLLRLIGKKCMVNCYLDGVKTQALWDTGSQVCLISEVWRKKYIPKVRVRNTEELLGPGALVGKAVNQTDIPFQGWVEVKFQLQPTQAPQIRLQVPMLVTDERGVAEEPIIGYNVIEQLLKSGVDHPQEAITKAISTAFSFDCKKTEMFVRMIKTSDPECSDGVVRMGRQKEVIQAGQVRSVKCSVRTGPLLSSQEALFVPDEHAPWSEGARMMESMITLGKGTYSRLTLPVINDTGHDITLSPRTVLGQVQLVKAVYPAEAKPVVAPSASPVVPPEVNGEESAPAKNELEDKDRYDPPIAVTHLPLAHQQKVKQLLREECQAFAKGTSNDAVKDNRKQKAVARKKKQSQGLSIYQEEGEPLLCPLTIAAAITEVSSDLQIDTFTQISPKDLRAAQDEDPLLQRRKHHESPVYEVQPEDGQGRTRVLHRNLLLPCDFLPVEIHTPEKKRGKRGCKNKKGTQTPRHTEPESSSDSEEDDWRCIAGWPKEGSLEQHRTSLRPEASEFQPHQPTEAPAPEEDDGMAGPPEALWPLGADEEPAVTDLEDDETATVDPEEEEAVSPPSSPPARQYPSRFRHAPRTLTYNTLGQPTFS</sequence>
<keyword evidence="1" id="KW-0863">Zinc-finger</keyword>
<feature type="region of interest" description="Disordered" evidence="2">
    <location>
        <begin position="452"/>
        <end position="484"/>
    </location>
</feature>
<feature type="domain" description="CCHC-type" evidence="3">
    <location>
        <begin position="438"/>
        <end position="452"/>
    </location>
</feature>
<accession>A0AA47P3W5</accession>
<organism evidence="4 5">
    <name type="scientific">Merluccius polli</name>
    <name type="common">Benguela hake</name>
    <name type="synonym">Merluccius cadenati</name>
    <dbReference type="NCBI Taxonomy" id="89951"/>
    <lineage>
        <taxon>Eukaryota</taxon>
        <taxon>Metazoa</taxon>
        <taxon>Chordata</taxon>
        <taxon>Craniata</taxon>
        <taxon>Vertebrata</taxon>
        <taxon>Euteleostomi</taxon>
        <taxon>Actinopterygii</taxon>
        <taxon>Neopterygii</taxon>
        <taxon>Teleostei</taxon>
        <taxon>Neoteleostei</taxon>
        <taxon>Acanthomorphata</taxon>
        <taxon>Zeiogadaria</taxon>
        <taxon>Gadariae</taxon>
        <taxon>Gadiformes</taxon>
        <taxon>Gadoidei</taxon>
        <taxon>Merlucciidae</taxon>
        <taxon>Merluccius</taxon>
    </lineage>
</organism>
<feature type="compositionally biased region" description="Acidic residues" evidence="2">
    <location>
        <begin position="1062"/>
        <end position="1086"/>
    </location>
</feature>
<dbReference type="GO" id="GO:0008270">
    <property type="term" value="F:zinc ion binding"/>
    <property type="evidence" value="ECO:0007669"/>
    <property type="project" value="UniProtKB-KW"/>
</dbReference>
<proteinExistence type="predicted"/>
<keyword evidence="1" id="KW-0479">Metal-binding</keyword>
<keyword evidence="1" id="KW-0862">Zinc</keyword>